<dbReference type="SMART" id="SM00184">
    <property type="entry name" value="RING"/>
    <property type="match status" value="1"/>
</dbReference>
<dbReference type="GO" id="GO:0061630">
    <property type="term" value="F:ubiquitin protein ligase activity"/>
    <property type="evidence" value="ECO:0007669"/>
    <property type="project" value="UniProtKB-EC"/>
</dbReference>
<keyword evidence="5" id="KW-0862">Zinc</keyword>
<dbReference type="Proteomes" id="UP000233837">
    <property type="component" value="Unassembled WGS sequence"/>
</dbReference>
<dbReference type="PROSITE" id="PS50089">
    <property type="entry name" value="ZF_RING_2"/>
    <property type="match status" value="1"/>
</dbReference>
<protein>
    <recommendedName>
        <fullName evidence="2">RING-type E3 ubiquitin transferase</fullName>
        <ecNumber evidence="2">2.3.2.27</ecNumber>
    </recommendedName>
</protein>
<dbReference type="PANTHER" id="PTHR14155">
    <property type="entry name" value="RING FINGER DOMAIN-CONTAINING"/>
    <property type="match status" value="1"/>
</dbReference>
<proteinExistence type="inferred from homology"/>
<keyword evidence="3" id="KW-0479">Metal-binding</keyword>
<evidence type="ECO:0000256" key="3">
    <source>
        <dbReference type="ARBA" id="ARBA00022723"/>
    </source>
</evidence>
<name>A0A2I0WS21_9ASPA</name>
<comment type="similarity">
    <text evidence="6">Belongs to the RING-type zinc finger family. ATL subfamily.</text>
</comment>
<dbReference type="SUPFAM" id="SSF57850">
    <property type="entry name" value="RING/U-box"/>
    <property type="match status" value="1"/>
</dbReference>
<dbReference type="OrthoDB" id="8062037at2759"/>
<dbReference type="PANTHER" id="PTHR14155:SF592">
    <property type="entry name" value="RING-H2 FINGER PROTEIN ATL57"/>
    <property type="match status" value="1"/>
</dbReference>
<dbReference type="InterPro" id="IPR001841">
    <property type="entry name" value="Znf_RING"/>
</dbReference>
<keyword evidence="11" id="KW-1185">Reference proteome</keyword>
<dbReference type="InterPro" id="IPR053238">
    <property type="entry name" value="RING-H2_zinc_finger"/>
</dbReference>
<keyword evidence="8" id="KW-0472">Membrane</keyword>
<dbReference type="Gene3D" id="3.30.40.10">
    <property type="entry name" value="Zinc/RING finger domain, C3HC4 (zinc finger)"/>
    <property type="match status" value="1"/>
</dbReference>
<evidence type="ECO:0000256" key="5">
    <source>
        <dbReference type="ARBA" id="ARBA00022833"/>
    </source>
</evidence>
<evidence type="ECO:0000256" key="1">
    <source>
        <dbReference type="ARBA" id="ARBA00000900"/>
    </source>
</evidence>
<evidence type="ECO:0000313" key="10">
    <source>
        <dbReference type="EMBL" id="PKU78460.1"/>
    </source>
</evidence>
<keyword evidence="4 7" id="KW-0863">Zinc-finger</keyword>
<accession>A0A2I0WS21</accession>
<dbReference type="GO" id="GO:0008270">
    <property type="term" value="F:zinc ion binding"/>
    <property type="evidence" value="ECO:0007669"/>
    <property type="project" value="UniProtKB-KW"/>
</dbReference>
<dbReference type="EC" id="2.3.2.27" evidence="2"/>
<evidence type="ECO:0000256" key="4">
    <source>
        <dbReference type="ARBA" id="ARBA00022771"/>
    </source>
</evidence>
<gene>
    <name evidence="10" type="primary">ATL57</name>
    <name evidence="10" type="ORF">MA16_Dca018851</name>
</gene>
<evidence type="ECO:0000313" key="11">
    <source>
        <dbReference type="Proteomes" id="UP000233837"/>
    </source>
</evidence>
<keyword evidence="8" id="KW-0812">Transmembrane</keyword>
<dbReference type="AlphaFoldDB" id="A0A2I0WS21"/>
<keyword evidence="8" id="KW-1133">Transmembrane helix</keyword>
<reference evidence="10 11" key="2">
    <citation type="journal article" date="2017" name="Nature">
        <title>The Apostasia genome and the evolution of orchids.</title>
        <authorList>
            <person name="Zhang G.Q."/>
            <person name="Liu K.W."/>
            <person name="Li Z."/>
            <person name="Lohaus R."/>
            <person name="Hsiao Y.Y."/>
            <person name="Niu S.C."/>
            <person name="Wang J.Y."/>
            <person name="Lin Y.C."/>
            <person name="Xu Q."/>
            <person name="Chen L.J."/>
            <person name="Yoshida K."/>
            <person name="Fujiwara S."/>
            <person name="Wang Z.W."/>
            <person name="Zhang Y.Q."/>
            <person name="Mitsuda N."/>
            <person name="Wang M."/>
            <person name="Liu G.H."/>
            <person name="Pecoraro L."/>
            <person name="Huang H.X."/>
            <person name="Xiao X.J."/>
            <person name="Lin M."/>
            <person name="Wu X.Y."/>
            <person name="Wu W.L."/>
            <person name="Chen Y.Y."/>
            <person name="Chang S.B."/>
            <person name="Sakamoto S."/>
            <person name="Ohme-Takagi M."/>
            <person name="Yagi M."/>
            <person name="Zeng S.J."/>
            <person name="Shen C.Y."/>
            <person name="Yeh C.M."/>
            <person name="Luo Y.B."/>
            <person name="Tsai W.C."/>
            <person name="Van de Peer Y."/>
            <person name="Liu Z.J."/>
        </authorList>
    </citation>
    <scope>NUCLEOTIDE SEQUENCE [LARGE SCALE GENOMIC DNA]</scope>
    <source>
        <tissue evidence="10">The whole plant</tissue>
    </source>
</reference>
<reference evidence="10 11" key="1">
    <citation type="journal article" date="2016" name="Sci. Rep.">
        <title>The Dendrobium catenatum Lindl. genome sequence provides insights into polysaccharide synthase, floral development and adaptive evolution.</title>
        <authorList>
            <person name="Zhang G.Q."/>
            <person name="Xu Q."/>
            <person name="Bian C."/>
            <person name="Tsai W.C."/>
            <person name="Yeh C.M."/>
            <person name="Liu K.W."/>
            <person name="Yoshida K."/>
            <person name="Zhang L.S."/>
            <person name="Chang S.B."/>
            <person name="Chen F."/>
            <person name="Shi Y."/>
            <person name="Su Y.Y."/>
            <person name="Zhang Y.Q."/>
            <person name="Chen L.J."/>
            <person name="Yin Y."/>
            <person name="Lin M."/>
            <person name="Huang H."/>
            <person name="Deng H."/>
            <person name="Wang Z.W."/>
            <person name="Zhu S.L."/>
            <person name="Zhao X."/>
            <person name="Deng C."/>
            <person name="Niu S.C."/>
            <person name="Huang J."/>
            <person name="Wang M."/>
            <person name="Liu G.H."/>
            <person name="Yang H.J."/>
            <person name="Xiao X.J."/>
            <person name="Hsiao Y.Y."/>
            <person name="Wu W.L."/>
            <person name="Chen Y.Y."/>
            <person name="Mitsuda N."/>
            <person name="Ohme-Takagi M."/>
            <person name="Luo Y.B."/>
            <person name="Van de Peer Y."/>
            <person name="Liu Z.J."/>
        </authorList>
    </citation>
    <scope>NUCLEOTIDE SEQUENCE [LARGE SCALE GENOMIC DNA]</scope>
    <source>
        <tissue evidence="10">The whole plant</tissue>
    </source>
</reference>
<organism evidence="10 11">
    <name type="scientific">Dendrobium catenatum</name>
    <dbReference type="NCBI Taxonomy" id="906689"/>
    <lineage>
        <taxon>Eukaryota</taxon>
        <taxon>Viridiplantae</taxon>
        <taxon>Streptophyta</taxon>
        <taxon>Embryophyta</taxon>
        <taxon>Tracheophyta</taxon>
        <taxon>Spermatophyta</taxon>
        <taxon>Magnoliopsida</taxon>
        <taxon>Liliopsida</taxon>
        <taxon>Asparagales</taxon>
        <taxon>Orchidaceae</taxon>
        <taxon>Epidendroideae</taxon>
        <taxon>Malaxideae</taxon>
        <taxon>Dendrobiinae</taxon>
        <taxon>Dendrobium</taxon>
    </lineage>
</organism>
<evidence type="ECO:0000256" key="7">
    <source>
        <dbReference type="PROSITE-ProRule" id="PRU00175"/>
    </source>
</evidence>
<evidence type="ECO:0000256" key="8">
    <source>
        <dbReference type="SAM" id="Phobius"/>
    </source>
</evidence>
<comment type="catalytic activity">
    <reaction evidence="1">
        <text>S-ubiquitinyl-[E2 ubiquitin-conjugating enzyme]-L-cysteine + [acceptor protein]-L-lysine = [E2 ubiquitin-conjugating enzyme]-L-cysteine + N(6)-ubiquitinyl-[acceptor protein]-L-lysine.</text>
        <dbReference type="EC" id="2.3.2.27"/>
    </reaction>
</comment>
<dbReference type="Pfam" id="PF13639">
    <property type="entry name" value="zf-RING_2"/>
    <property type="match status" value="1"/>
</dbReference>
<dbReference type="EMBL" id="KZ502452">
    <property type="protein sequence ID" value="PKU78460.1"/>
    <property type="molecule type" value="Genomic_DNA"/>
</dbReference>
<feature type="domain" description="RING-type" evidence="9">
    <location>
        <begin position="102"/>
        <end position="144"/>
    </location>
</feature>
<feature type="transmembrane region" description="Helical" evidence="8">
    <location>
        <begin position="28"/>
        <end position="49"/>
    </location>
</feature>
<sequence length="200" mass="20736">MNADFVSGDASIPTSSSATTSIDYHSPIGFTVLVSVVALFIICSFVVFAQNCFANQHHDQATTTPAYPRVLSVAVPPLPGLDAAAVAALPVVRYNGGGGEGCAVCLVEYGVKEMVKVIPGCGHGFHSECIDTWLIRRGSCPVCRCSELRGPSSGEVCVGVFGSGEGNLCGKTSMSCDRCCSKAEAGGSPGEMFLRRTCSV</sequence>
<evidence type="ECO:0000256" key="6">
    <source>
        <dbReference type="ARBA" id="ARBA00024209"/>
    </source>
</evidence>
<dbReference type="InterPro" id="IPR013083">
    <property type="entry name" value="Znf_RING/FYVE/PHD"/>
</dbReference>
<evidence type="ECO:0000256" key="2">
    <source>
        <dbReference type="ARBA" id="ARBA00012483"/>
    </source>
</evidence>
<evidence type="ECO:0000259" key="9">
    <source>
        <dbReference type="PROSITE" id="PS50089"/>
    </source>
</evidence>